<evidence type="ECO:0000313" key="1">
    <source>
        <dbReference type="EMBL" id="KAK7679020.1"/>
    </source>
</evidence>
<dbReference type="AlphaFoldDB" id="A0AAW0FC46"/>
<protein>
    <submittedName>
        <fullName evidence="1">Uncharacterized protein</fullName>
    </submittedName>
</protein>
<accession>A0AAW0FC46</accession>
<dbReference type="Proteomes" id="UP001385951">
    <property type="component" value="Unassembled WGS sequence"/>
</dbReference>
<evidence type="ECO:0000313" key="2">
    <source>
        <dbReference type="Proteomes" id="UP001385951"/>
    </source>
</evidence>
<dbReference type="EMBL" id="JASBNA010000064">
    <property type="protein sequence ID" value="KAK7679020.1"/>
    <property type="molecule type" value="Genomic_DNA"/>
</dbReference>
<comment type="caution">
    <text evidence="1">The sequence shown here is derived from an EMBL/GenBank/DDBJ whole genome shotgun (WGS) entry which is preliminary data.</text>
</comment>
<keyword evidence="2" id="KW-1185">Reference proteome</keyword>
<proteinExistence type="predicted"/>
<organism evidence="1 2">
    <name type="scientific">Cerrena zonata</name>
    <dbReference type="NCBI Taxonomy" id="2478898"/>
    <lineage>
        <taxon>Eukaryota</taxon>
        <taxon>Fungi</taxon>
        <taxon>Dikarya</taxon>
        <taxon>Basidiomycota</taxon>
        <taxon>Agaricomycotina</taxon>
        <taxon>Agaricomycetes</taxon>
        <taxon>Polyporales</taxon>
        <taxon>Cerrenaceae</taxon>
        <taxon>Cerrena</taxon>
    </lineage>
</organism>
<name>A0AAW0FC46_9APHY</name>
<gene>
    <name evidence="1" type="ORF">QCA50_017964</name>
</gene>
<sequence length="88" mass="9699">MTSSGEVRAALGRTVAAIALQGNADQNHEECAITIRRELSHLQKHSIYKFSSFLVHMTRCCTGVLENRQRAYASVNLLNCNESGQAYG</sequence>
<reference evidence="1 2" key="1">
    <citation type="submission" date="2022-09" db="EMBL/GenBank/DDBJ databases">
        <authorList>
            <person name="Palmer J.M."/>
        </authorList>
    </citation>
    <scope>NUCLEOTIDE SEQUENCE [LARGE SCALE GENOMIC DNA]</scope>
    <source>
        <strain evidence="1 2">DSM 7382</strain>
    </source>
</reference>